<dbReference type="WBParaSite" id="MhA1_Contig2424.frz3.fgene1">
    <property type="protein sequence ID" value="MhA1_Contig2424.frz3.fgene1"/>
    <property type="gene ID" value="MhA1_Contig2424.frz3.fgene1"/>
</dbReference>
<feature type="coiled-coil region" evidence="1">
    <location>
        <begin position="70"/>
        <end position="107"/>
    </location>
</feature>
<keyword evidence="2" id="KW-1185">Reference proteome</keyword>
<proteinExistence type="predicted"/>
<evidence type="ECO:0000313" key="3">
    <source>
        <dbReference type="WBParaSite" id="MhA1_Contig2424.frz3.fgene1"/>
    </source>
</evidence>
<accession>A0A1I8BHF6</accession>
<evidence type="ECO:0000256" key="1">
    <source>
        <dbReference type="SAM" id="Coils"/>
    </source>
</evidence>
<keyword evidence="1" id="KW-0175">Coiled coil</keyword>
<organism evidence="2 3">
    <name type="scientific">Meloidogyne hapla</name>
    <name type="common">Root-knot nematode worm</name>
    <dbReference type="NCBI Taxonomy" id="6305"/>
    <lineage>
        <taxon>Eukaryota</taxon>
        <taxon>Metazoa</taxon>
        <taxon>Ecdysozoa</taxon>
        <taxon>Nematoda</taxon>
        <taxon>Chromadorea</taxon>
        <taxon>Rhabditida</taxon>
        <taxon>Tylenchina</taxon>
        <taxon>Tylenchomorpha</taxon>
        <taxon>Tylenchoidea</taxon>
        <taxon>Meloidogynidae</taxon>
        <taxon>Meloidogyninae</taxon>
        <taxon>Meloidogyne</taxon>
    </lineage>
</organism>
<sequence>MEMMIRERIESIDINDGKGFTSRLLRLIINIKYNNGINNKSKNFPNQFSLILKIFADERIEVLVEHFIGKERLEKMILEVTKKLAIKENNEENLNNNCKNNEEINNKIILTKEDKMNTMKVNK</sequence>
<evidence type="ECO:0000313" key="2">
    <source>
        <dbReference type="Proteomes" id="UP000095281"/>
    </source>
</evidence>
<protein>
    <submittedName>
        <fullName evidence="3">Uncharacterized protein</fullName>
    </submittedName>
</protein>
<reference evidence="3" key="1">
    <citation type="submission" date="2016-11" db="UniProtKB">
        <authorList>
            <consortium name="WormBaseParasite"/>
        </authorList>
    </citation>
    <scope>IDENTIFICATION</scope>
</reference>
<dbReference type="Proteomes" id="UP000095281">
    <property type="component" value="Unplaced"/>
</dbReference>
<dbReference type="AlphaFoldDB" id="A0A1I8BHF6"/>
<name>A0A1I8BHF6_MELHA</name>